<evidence type="ECO:0000256" key="5">
    <source>
        <dbReference type="ARBA" id="ARBA00022989"/>
    </source>
</evidence>
<feature type="transmembrane region" description="Helical" evidence="7">
    <location>
        <begin position="196"/>
        <end position="221"/>
    </location>
</feature>
<protein>
    <submittedName>
        <fullName evidence="8">ABC transporter</fullName>
    </submittedName>
</protein>
<dbReference type="AlphaFoldDB" id="A0A127B985"/>
<feature type="transmembrane region" description="Helical" evidence="7">
    <location>
        <begin position="107"/>
        <end position="130"/>
    </location>
</feature>
<dbReference type="PATRIC" id="fig|1609559.3.peg.911"/>
<dbReference type="EMBL" id="CP010835">
    <property type="protein sequence ID" value="AMM53805.1"/>
    <property type="molecule type" value="Genomic_DNA"/>
</dbReference>
<comment type="subcellular location">
    <subcellularLocation>
        <location evidence="1">Cell membrane</location>
        <topology evidence="1">Multi-pass membrane protein</topology>
    </subcellularLocation>
</comment>
<feature type="transmembrane region" description="Helical" evidence="7">
    <location>
        <begin position="272"/>
        <end position="291"/>
    </location>
</feature>
<comment type="similarity">
    <text evidence="2">Belongs to the UPF0104 family.</text>
</comment>
<proteinExistence type="inferred from homology"/>
<dbReference type="Proteomes" id="UP000070587">
    <property type="component" value="Chromosome"/>
</dbReference>
<dbReference type="PANTHER" id="PTHR39087">
    <property type="entry name" value="UPF0104 MEMBRANE PROTEIN MJ1595"/>
    <property type="match status" value="1"/>
</dbReference>
<keyword evidence="5 7" id="KW-1133">Transmembrane helix</keyword>
<dbReference type="KEGG" id="pyc:TQ32_04375"/>
<gene>
    <name evidence="8" type="ORF">TQ32_04375</name>
</gene>
<feature type="transmembrane region" description="Helical" evidence="7">
    <location>
        <begin position="38"/>
        <end position="62"/>
    </location>
</feature>
<evidence type="ECO:0000256" key="2">
    <source>
        <dbReference type="ARBA" id="ARBA00011061"/>
    </source>
</evidence>
<dbReference type="GO" id="GO:0005886">
    <property type="term" value="C:plasma membrane"/>
    <property type="evidence" value="ECO:0007669"/>
    <property type="project" value="UniProtKB-SubCell"/>
</dbReference>
<evidence type="ECO:0000256" key="3">
    <source>
        <dbReference type="ARBA" id="ARBA00022475"/>
    </source>
</evidence>
<dbReference type="InterPro" id="IPR022791">
    <property type="entry name" value="L-PG_synthase/AglD"/>
</dbReference>
<name>A0A127B985_9EURY</name>
<reference evidence="9" key="1">
    <citation type="submission" date="2015-02" db="EMBL/GenBank/DDBJ databases">
        <title>Pyrococcus kukulkanii sp. nov., a novel hyperthermophilic archaeon isolated from a deep-sea hydrothermal vent at the Guaymas Basin.</title>
        <authorList>
            <person name="Oger P.M."/>
            <person name="Callac N."/>
            <person name="Jebbar M."/>
            <person name="Godfroy A."/>
        </authorList>
    </citation>
    <scope>NUCLEOTIDE SEQUENCE [LARGE SCALE GENOMIC DNA]</scope>
    <source>
        <strain evidence="9">NCB100</strain>
    </source>
</reference>
<dbReference type="STRING" id="1609559.TQ32_04375"/>
<dbReference type="RefSeq" id="WP_068321499.1">
    <property type="nucleotide sequence ID" value="NZ_CP010835.1"/>
</dbReference>
<dbReference type="PANTHER" id="PTHR39087:SF2">
    <property type="entry name" value="UPF0104 MEMBRANE PROTEIN MJ1595"/>
    <property type="match status" value="1"/>
</dbReference>
<evidence type="ECO:0000313" key="9">
    <source>
        <dbReference type="Proteomes" id="UP000070587"/>
    </source>
</evidence>
<accession>A0A127B985</accession>
<evidence type="ECO:0000256" key="7">
    <source>
        <dbReference type="SAM" id="Phobius"/>
    </source>
</evidence>
<keyword evidence="6 7" id="KW-0472">Membrane</keyword>
<feature type="transmembrane region" description="Helical" evidence="7">
    <location>
        <begin position="233"/>
        <end position="252"/>
    </location>
</feature>
<organism evidence="8 9">
    <name type="scientific">Pyrococcus kukulkanii</name>
    <dbReference type="NCBI Taxonomy" id="1609559"/>
    <lineage>
        <taxon>Archaea</taxon>
        <taxon>Methanobacteriati</taxon>
        <taxon>Methanobacteriota</taxon>
        <taxon>Thermococci</taxon>
        <taxon>Thermococcales</taxon>
        <taxon>Thermococcaceae</taxon>
        <taxon>Pyrococcus</taxon>
    </lineage>
</organism>
<evidence type="ECO:0000256" key="6">
    <source>
        <dbReference type="ARBA" id="ARBA00023136"/>
    </source>
</evidence>
<dbReference type="Pfam" id="PF03706">
    <property type="entry name" value="LPG_synthase_TM"/>
    <property type="match status" value="1"/>
</dbReference>
<feature type="transmembrane region" description="Helical" evidence="7">
    <location>
        <begin position="74"/>
        <end position="95"/>
    </location>
</feature>
<keyword evidence="4 7" id="KW-0812">Transmembrane</keyword>
<evidence type="ECO:0000256" key="1">
    <source>
        <dbReference type="ARBA" id="ARBA00004651"/>
    </source>
</evidence>
<reference evidence="8 9" key="2">
    <citation type="journal article" date="2016" name="Int. J. Syst. Evol. Microbiol.">
        <title>Pyrococcus kukulkanii sp. nov., a hyperthermophilic, piezophilic archaeon isolated from a deep-sea hydrothermal vent.</title>
        <authorList>
            <person name="Callac N."/>
            <person name="Oger P."/>
            <person name="Lesongeur F."/>
            <person name="Rattray J.E."/>
            <person name="Vannier P."/>
            <person name="Michoud G."/>
            <person name="Beauverger M."/>
            <person name="Gayet N."/>
            <person name="Rouxel O."/>
            <person name="Jebbar M."/>
            <person name="Godfroy A."/>
        </authorList>
    </citation>
    <scope>NUCLEOTIDE SEQUENCE [LARGE SCALE GENOMIC DNA]</scope>
    <source>
        <strain evidence="8 9">NCB100</strain>
    </source>
</reference>
<evidence type="ECO:0000256" key="4">
    <source>
        <dbReference type="ARBA" id="ARBA00022692"/>
    </source>
</evidence>
<dbReference type="OrthoDB" id="86200at2157"/>
<evidence type="ECO:0000313" key="8">
    <source>
        <dbReference type="EMBL" id="AMM53805.1"/>
    </source>
</evidence>
<keyword evidence="3" id="KW-1003">Cell membrane</keyword>
<sequence>MRKRKVFSVILLLLSLGYMARTVKIEELKEAFSIADLKLLSLSLGMAFSSILISTLRWYIALREIQDVSFRKTFTAILSGFYMMVFLPPSVGHLAKVKLVGGDYFKALSALIFGISLEGLILVIISIVAFGTSMWKFLLLGLLLVPIFYDNATYNVLQVGLHLVRRISPRLARRLEDYVERIHFGWRNSKKNPSTFAVLLFLSMITVLLQVGGIITVGKAFGLSVGLLDAIKAFILSTLFAVVSGIPSGIGANELGITLALGSSTKSTLVAFTYKFIYQYVWSFVGAVEFYKTVGGKS</sequence>
<dbReference type="GeneID" id="28491044"/>